<evidence type="ECO:0008006" key="4">
    <source>
        <dbReference type="Google" id="ProtNLM"/>
    </source>
</evidence>
<comment type="caution">
    <text evidence="2">The sequence shown here is derived from an EMBL/GenBank/DDBJ whole genome shotgun (WGS) entry which is preliminary data.</text>
</comment>
<dbReference type="RefSeq" id="WP_034717351.1">
    <property type="nucleotide sequence ID" value="NZ_AWQS01000105.1"/>
</dbReference>
<keyword evidence="3" id="KW-1185">Reference proteome</keyword>
<feature type="transmembrane region" description="Helical" evidence="1">
    <location>
        <begin position="60"/>
        <end position="87"/>
    </location>
</feature>
<keyword evidence="1" id="KW-1133">Transmembrane helix</keyword>
<feature type="transmembrane region" description="Helical" evidence="1">
    <location>
        <begin position="22"/>
        <end position="48"/>
    </location>
</feature>
<sequence length="92" mass="9816">MTEPHHPRDVRLAREAPLARGAVVASVVAVALGWCFVPQVLGMALSLLSLARRERAGRRLALLALGLSLALTVGWGVVLALLVKWWAASRVG</sequence>
<evidence type="ECO:0000313" key="3">
    <source>
        <dbReference type="Proteomes" id="UP000019494"/>
    </source>
</evidence>
<organism evidence="2 3">
    <name type="scientific">Intrasporangium chromatireducens Q5-1</name>
    <dbReference type="NCBI Taxonomy" id="584657"/>
    <lineage>
        <taxon>Bacteria</taxon>
        <taxon>Bacillati</taxon>
        <taxon>Actinomycetota</taxon>
        <taxon>Actinomycetes</taxon>
        <taxon>Micrococcales</taxon>
        <taxon>Intrasporangiaceae</taxon>
        <taxon>Intrasporangium</taxon>
    </lineage>
</organism>
<reference evidence="3" key="1">
    <citation type="submission" date="2013-08" db="EMBL/GenBank/DDBJ databases">
        <title>Intrasporangium oryzae NRRL B-24470.</title>
        <authorList>
            <person name="Liu H."/>
            <person name="Wang G."/>
        </authorList>
    </citation>
    <scope>NUCLEOTIDE SEQUENCE [LARGE SCALE GENOMIC DNA]</scope>
    <source>
        <strain evidence="3">Q5-1</strain>
    </source>
</reference>
<keyword evidence="1" id="KW-0812">Transmembrane</keyword>
<name>W9GH54_9MICO</name>
<gene>
    <name evidence="2" type="ORF">N864_04060</name>
</gene>
<dbReference type="AlphaFoldDB" id="W9GH54"/>
<evidence type="ECO:0000256" key="1">
    <source>
        <dbReference type="SAM" id="Phobius"/>
    </source>
</evidence>
<keyword evidence="1" id="KW-0472">Membrane</keyword>
<dbReference type="Proteomes" id="UP000019494">
    <property type="component" value="Unassembled WGS sequence"/>
</dbReference>
<evidence type="ECO:0000313" key="2">
    <source>
        <dbReference type="EMBL" id="EWT05546.1"/>
    </source>
</evidence>
<protein>
    <recommendedName>
        <fullName evidence="4">DUF4190 domain-containing protein</fullName>
    </recommendedName>
</protein>
<proteinExistence type="predicted"/>
<dbReference type="EMBL" id="AWQS01000105">
    <property type="protein sequence ID" value="EWT05546.1"/>
    <property type="molecule type" value="Genomic_DNA"/>
</dbReference>
<accession>W9GH54</accession>